<accession>A0A3P7N035</accession>
<sequence>MIESLASEETFPGLRSSRRADDQAFLQDLESTLYLRRHLPWRSWSTPQPWWPSAITKKDGACFVALSVLCCPGALFFFLVFSNRLHVLV</sequence>
<reference evidence="2 3" key="1">
    <citation type="submission" date="2018-11" db="EMBL/GenBank/DDBJ databases">
        <authorList>
            <consortium name="Pathogen Informatics"/>
        </authorList>
    </citation>
    <scope>NUCLEOTIDE SEQUENCE [LARGE SCALE GENOMIC DNA]</scope>
</reference>
<keyword evidence="1" id="KW-1133">Transmembrane helix</keyword>
<dbReference type="Proteomes" id="UP000271889">
    <property type="component" value="Unassembled WGS sequence"/>
</dbReference>
<feature type="transmembrane region" description="Helical" evidence="1">
    <location>
        <begin position="61"/>
        <end position="81"/>
    </location>
</feature>
<keyword evidence="1" id="KW-0472">Membrane</keyword>
<protein>
    <submittedName>
        <fullName evidence="2">Uncharacterized protein</fullName>
    </submittedName>
</protein>
<dbReference type="EMBL" id="UYRV01115972">
    <property type="protein sequence ID" value="VDN29793.1"/>
    <property type="molecule type" value="Genomic_DNA"/>
</dbReference>
<evidence type="ECO:0000313" key="3">
    <source>
        <dbReference type="Proteomes" id="UP000271889"/>
    </source>
</evidence>
<evidence type="ECO:0000256" key="1">
    <source>
        <dbReference type="SAM" id="Phobius"/>
    </source>
</evidence>
<evidence type="ECO:0000313" key="2">
    <source>
        <dbReference type="EMBL" id="VDN29793.1"/>
    </source>
</evidence>
<keyword evidence="3" id="KW-1185">Reference proteome</keyword>
<gene>
    <name evidence="2" type="ORF">CGOC_LOCUS11357</name>
</gene>
<keyword evidence="1" id="KW-0812">Transmembrane</keyword>
<proteinExistence type="predicted"/>
<organism evidence="2 3">
    <name type="scientific">Cylicostephanus goldi</name>
    <name type="common">Nematode worm</name>
    <dbReference type="NCBI Taxonomy" id="71465"/>
    <lineage>
        <taxon>Eukaryota</taxon>
        <taxon>Metazoa</taxon>
        <taxon>Ecdysozoa</taxon>
        <taxon>Nematoda</taxon>
        <taxon>Chromadorea</taxon>
        <taxon>Rhabditida</taxon>
        <taxon>Rhabditina</taxon>
        <taxon>Rhabditomorpha</taxon>
        <taxon>Strongyloidea</taxon>
        <taxon>Strongylidae</taxon>
        <taxon>Cylicostephanus</taxon>
    </lineage>
</organism>
<name>A0A3P7N035_CYLGO</name>
<dbReference type="AlphaFoldDB" id="A0A3P7N035"/>